<dbReference type="InterPro" id="IPR002403">
    <property type="entry name" value="Cyt_P450_E_grp-IV"/>
</dbReference>
<dbReference type="PROSITE" id="PS00086">
    <property type="entry name" value="CYTOCHROME_P450"/>
    <property type="match status" value="1"/>
</dbReference>
<keyword evidence="7" id="KW-0503">Monooxygenase</keyword>
<dbReference type="PRINTS" id="PR00465">
    <property type="entry name" value="EP450IV"/>
</dbReference>
<dbReference type="GO" id="GO:0020037">
    <property type="term" value="F:heme binding"/>
    <property type="evidence" value="ECO:0007669"/>
    <property type="project" value="InterPro"/>
</dbReference>
<keyword evidence="3 6" id="KW-0479">Metal-binding</keyword>
<dbReference type="GO" id="GO:0005506">
    <property type="term" value="F:iron ion binding"/>
    <property type="evidence" value="ECO:0007669"/>
    <property type="project" value="InterPro"/>
</dbReference>
<dbReference type="GO" id="GO:0004497">
    <property type="term" value="F:monooxygenase activity"/>
    <property type="evidence" value="ECO:0007669"/>
    <property type="project" value="UniProtKB-KW"/>
</dbReference>
<dbReference type="Gene3D" id="1.10.630.10">
    <property type="entry name" value="Cytochrome P450"/>
    <property type="match status" value="1"/>
</dbReference>
<evidence type="ECO:0000256" key="2">
    <source>
        <dbReference type="ARBA" id="ARBA00010617"/>
    </source>
</evidence>
<evidence type="ECO:0000256" key="3">
    <source>
        <dbReference type="ARBA" id="ARBA00022723"/>
    </source>
</evidence>
<evidence type="ECO:0000256" key="8">
    <source>
        <dbReference type="SAM" id="Phobius"/>
    </source>
</evidence>
<dbReference type="InterPro" id="IPR017972">
    <property type="entry name" value="Cyt_P450_CS"/>
</dbReference>
<feature type="binding site" description="axial binding residue" evidence="6">
    <location>
        <position position="448"/>
    </location>
    <ligand>
        <name>heme</name>
        <dbReference type="ChEBI" id="CHEBI:30413"/>
    </ligand>
    <ligandPart>
        <name>Fe</name>
        <dbReference type="ChEBI" id="CHEBI:18248"/>
    </ligandPart>
</feature>
<gene>
    <name evidence="9" type="ORF">DFH94DRAFT_857181</name>
</gene>
<comment type="cofactor">
    <cofactor evidence="1 6">
        <name>heme</name>
        <dbReference type="ChEBI" id="CHEBI:30413"/>
    </cofactor>
</comment>
<organism evidence="9 10">
    <name type="scientific">Russula ochroleuca</name>
    <dbReference type="NCBI Taxonomy" id="152965"/>
    <lineage>
        <taxon>Eukaryota</taxon>
        <taxon>Fungi</taxon>
        <taxon>Dikarya</taxon>
        <taxon>Basidiomycota</taxon>
        <taxon>Agaricomycotina</taxon>
        <taxon>Agaricomycetes</taxon>
        <taxon>Russulales</taxon>
        <taxon>Russulaceae</taxon>
        <taxon>Russula</taxon>
    </lineage>
</organism>
<proteinExistence type="inferred from homology"/>
<dbReference type="EMBL" id="WHVB01000035">
    <property type="protein sequence ID" value="KAF8467568.1"/>
    <property type="molecule type" value="Genomic_DNA"/>
</dbReference>
<evidence type="ECO:0000256" key="7">
    <source>
        <dbReference type="RuleBase" id="RU000461"/>
    </source>
</evidence>
<reference evidence="9" key="1">
    <citation type="submission" date="2019-10" db="EMBL/GenBank/DDBJ databases">
        <authorList>
            <consortium name="DOE Joint Genome Institute"/>
            <person name="Kuo A."/>
            <person name="Miyauchi S."/>
            <person name="Kiss E."/>
            <person name="Drula E."/>
            <person name="Kohler A."/>
            <person name="Sanchez-Garcia M."/>
            <person name="Andreopoulos B."/>
            <person name="Barry K.W."/>
            <person name="Bonito G."/>
            <person name="Buee M."/>
            <person name="Carver A."/>
            <person name="Chen C."/>
            <person name="Cichocki N."/>
            <person name="Clum A."/>
            <person name="Culley D."/>
            <person name="Crous P.W."/>
            <person name="Fauchery L."/>
            <person name="Girlanda M."/>
            <person name="Hayes R."/>
            <person name="Keri Z."/>
            <person name="LaButti K."/>
            <person name="Lipzen A."/>
            <person name="Lombard V."/>
            <person name="Magnuson J."/>
            <person name="Maillard F."/>
            <person name="Morin E."/>
            <person name="Murat C."/>
            <person name="Nolan M."/>
            <person name="Ohm R."/>
            <person name="Pangilinan J."/>
            <person name="Pereira M."/>
            <person name="Perotto S."/>
            <person name="Peter M."/>
            <person name="Riley R."/>
            <person name="Sitrit Y."/>
            <person name="Stielow B."/>
            <person name="Szollosi G."/>
            <person name="Zifcakova L."/>
            <person name="Stursova M."/>
            <person name="Spatafora J.W."/>
            <person name="Tedersoo L."/>
            <person name="Vaario L.-M."/>
            <person name="Yamada A."/>
            <person name="Yan M."/>
            <person name="Wang P."/>
            <person name="Xu J."/>
            <person name="Bruns T."/>
            <person name="Baldrian P."/>
            <person name="Vilgalys R."/>
            <person name="Henrissat B."/>
            <person name="Grigoriev I.V."/>
            <person name="Hibbett D."/>
            <person name="Nagy L.G."/>
            <person name="Martin F.M."/>
        </authorList>
    </citation>
    <scope>NUCLEOTIDE SEQUENCE</scope>
    <source>
        <strain evidence="9">Prilba</strain>
    </source>
</reference>
<evidence type="ECO:0000256" key="1">
    <source>
        <dbReference type="ARBA" id="ARBA00001971"/>
    </source>
</evidence>
<dbReference type="SUPFAM" id="SSF48264">
    <property type="entry name" value="Cytochrome P450"/>
    <property type="match status" value="1"/>
</dbReference>
<protein>
    <submittedName>
        <fullName evidence="9">Cytochrome P450</fullName>
    </submittedName>
</protein>
<dbReference type="InterPro" id="IPR036396">
    <property type="entry name" value="Cyt_P450_sf"/>
</dbReference>
<comment type="caution">
    <text evidence="9">The sequence shown here is derived from an EMBL/GenBank/DDBJ whole genome shotgun (WGS) entry which is preliminary data.</text>
</comment>
<evidence type="ECO:0000256" key="4">
    <source>
        <dbReference type="ARBA" id="ARBA00023002"/>
    </source>
</evidence>
<dbReference type="GO" id="GO:0016705">
    <property type="term" value="F:oxidoreductase activity, acting on paired donors, with incorporation or reduction of molecular oxygen"/>
    <property type="evidence" value="ECO:0007669"/>
    <property type="project" value="InterPro"/>
</dbReference>
<sequence>MHDEFTLKASFLTGVLVMVFLLITRYLRSDLVLDAIPTVGFSDPILSYFSALQFNFDGVRMLREGYQKTRPGLFKIANFRRWMVLATGSELIEDIRKAPDDVLSMMEPVNEFLQPEYTTDLLNQNDMFHADVVRSKLTRNTAATFKEVREELIMAMDDLIPTSEDKWVQVSILETVQRVICRTSNRIFVGVPLCQDYDYQTLNLTFAVNVVKFGLIISLFPKPLKLIVSRILSNLPFQIQQETEYIRPMVEERFAKMEEYGDDWDDKPEDMLMWLMSEAKGVERSLEGVARRLLLVNFAAIHTTSLMFTQVLYQLLAHPEYIEPLRQEVDAAIKDEGWTKAGIDKMHKMDSFIRESQRLDSFIIFALSRLALRPFTFSNGVTIPAGTVVSIPASAIHTDEKIYPNPDEFDGFRFAKLCESEGDSMTSKYQSVSASSEHLTFGLGRHTCPGRFFAVNEVKVLLAHIVATYDVKFEEGKGVPRQICVSGMRIPGKANVMFRTRQK</sequence>
<dbReference type="InterPro" id="IPR001128">
    <property type="entry name" value="Cyt_P450"/>
</dbReference>
<keyword evidence="8" id="KW-0472">Membrane</keyword>
<accession>A0A9P5JWN7</accession>
<keyword evidence="4 7" id="KW-0560">Oxidoreductase</keyword>
<keyword evidence="8" id="KW-0812">Transmembrane</keyword>
<feature type="transmembrane region" description="Helical" evidence="8">
    <location>
        <begin position="6"/>
        <end position="23"/>
    </location>
</feature>
<comment type="similarity">
    <text evidence="2 7">Belongs to the cytochrome P450 family.</text>
</comment>
<evidence type="ECO:0000256" key="5">
    <source>
        <dbReference type="ARBA" id="ARBA00023004"/>
    </source>
</evidence>
<dbReference type="Proteomes" id="UP000759537">
    <property type="component" value="Unassembled WGS sequence"/>
</dbReference>
<keyword evidence="5 6" id="KW-0408">Iron</keyword>
<evidence type="ECO:0000313" key="10">
    <source>
        <dbReference type="Proteomes" id="UP000759537"/>
    </source>
</evidence>
<keyword evidence="10" id="KW-1185">Reference proteome</keyword>
<keyword evidence="8" id="KW-1133">Transmembrane helix</keyword>
<dbReference type="OrthoDB" id="1844152at2759"/>
<keyword evidence="6 7" id="KW-0349">Heme</keyword>
<dbReference type="Pfam" id="PF00067">
    <property type="entry name" value="p450"/>
    <property type="match status" value="1"/>
</dbReference>
<evidence type="ECO:0000313" key="9">
    <source>
        <dbReference type="EMBL" id="KAF8467568.1"/>
    </source>
</evidence>
<dbReference type="CDD" id="cd11041">
    <property type="entry name" value="CYP503A1-like"/>
    <property type="match status" value="1"/>
</dbReference>
<dbReference type="AlphaFoldDB" id="A0A9P5JWN7"/>
<reference evidence="9" key="2">
    <citation type="journal article" date="2020" name="Nat. Commun.">
        <title>Large-scale genome sequencing of mycorrhizal fungi provides insights into the early evolution of symbiotic traits.</title>
        <authorList>
            <person name="Miyauchi S."/>
            <person name="Kiss E."/>
            <person name="Kuo A."/>
            <person name="Drula E."/>
            <person name="Kohler A."/>
            <person name="Sanchez-Garcia M."/>
            <person name="Morin E."/>
            <person name="Andreopoulos B."/>
            <person name="Barry K.W."/>
            <person name="Bonito G."/>
            <person name="Buee M."/>
            <person name="Carver A."/>
            <person name="Chen C."/>
            <person name="Cichocki N."/>
            <person name="Clum A."/>
            <person name="Culley D."/>
            <person name="Crous P.W."/>
            <person name="Fauchery L."/>
            <person name="Girlanda M."/>
            <person name="Hayes R.D."/>
            <person name="Keri Z."/>
            <person name="LaButti K."/>
            <person name="Lipzen A."/>
            <person name="Lombard V."/>
            <person name="Magnuson J."/>
            <person name="Maillard F."/>
            <person name="Murat C."/>
            <person name="Nolan M."/>
            <person name="Ohm R.A."/>
            <person name="Pangilinan J."/>
            <person name="Pereira M.F."/>
            <person name="Perotto S."/>
            <person name="Peter M."/>
            <person name="Pfister S."/>
            <person name="Riley R."/>
            <person name="Sitrit Y."/>
            <person name="Stielow J.B."/>
            <person name="Szollosi G."/>
            <person name="Zifcakova L."/>
            <person name="Stursova M."/>
            <person name="Spatafora J.W."/>
            <person name="Tedersoo L."/>
            <person name="Vaario L.M."/>
            <person name="Yamada A."/>
            <person name="Yan M."/>
            <person name="Wang P."/>
            <person name="Xu J."/>
            <person name="Bruns T."/>
            <person name="Baldrian P."/>
            <person name="Vilgalys R."/>
            <person name="Dunand C."/>
            <person name="Henrissat B."/>
            <person name="Grigoriev I.V."/>
            <person name="Hibbett D."/>
            <person name="Nagy L.G."/>
            <person name="Martin F.M."/>
        </authorList>
    </citation>
    <scope>NUCLEOTIDE SEQUENCE</scope>
    <source>
        <strain evidence="9">Prilba</strain>
    </source>
</reference>
<name>A0A9P5JWN7_9AGAM</name>
<evidence type="ECO:0000256" key="6">
    <source>
        <dbReference type="PIRSR" id="PIRSR602403-1"/>
    </source>
</evidence>
<dbReference type="PANTHER" id="PTHR46206">
    <property type="entry name" value="CYTOCHROME P450"/>
    <property type="match status" value="1"/>
</dbReference>